<evidence type="ECO:0000313" key="3">
    <source>
        <dbReference type="Proteomes" id="UP000070400"/>
    </source>
</evidence>
<evidence type="ECO:0000313" key="2">
    <source>
        <dbReference type="EMBL" id="KXB02036.1"/>
    </source>
</evidence>
<dbReference type="EMBL" id="LHXX01000028">
    <property type="protein sequence ID" value="KXB02036.1"/>
    <property type="molecule type" value="Genomic_DNA"/>
</dbReference>
<dbReference type="Gene3D" id="2.30.30.240">
    <property type="entry name" value="PRC-barrel domain"/>
    <property type="match status" value="1"/>
</dbReference>
<reference evidence="2 3" key="1">
    <citation type="journal article" date="2016" name="Sci. Rep.">
        <title>Metabolic traits of an uncultured archaeal lineage -MSBL1- from brine pools of the Red Sea.</title>
        <authorList>
            <person name="Mwirichia R."/>
            <person name="Alam I."/>
            <person name="Rashid M."/>
            <person name="Vinu M."/>
            <person name="Ba-Alawi W."/>
            <person name="Anthony Kamau A."/>
            <person name="Kamanda Ngugi D."/>
            <person name="Goker M."/>
            <person name="Klenk H.P."/>
            <person name="Bajic V."/>
            <person name="Stingl U."/>
        </authorList>
    </citation>
    <scope>NUCLEOTIDE SEQUENCE [LARGE SCALE GENOMIC DNA]</scope>
    <source>
        <strain evidence="2">SCGC-AAA261D19</strain>
    </source>
</reference>
<dbReference type="Proteomes" id="UP000070400">
    <property type="component" value="Unassembled WGS sequence"/>
</dbReference>
<feature type="domain" description="PRC-barrel" evidence="1">
    <location>
        <begin position="3"/>
        <end position="68"/>
    </location>
</feature>
<keyword evidence="3" id="KW-1185">Reference proteome</keyword>
<dbReference type="Pfam" id="PF05239">
    <property type="entry name" value="PRC"/>
    <property type="match status" value="1"/>
</dbReference>
<dbReference type="PANTHER" id="PTHR38137:SF1">
    <property type="entry name" value="PRC-BARREL DOMAIN-CONTAINING PROTEIN"/>
    <property type="match status" value="1"/>
</dbReference>
<evidence type="ECO:0000259" key="1">
    <source>
        <dbReference type="Pfam" id="PF05239"/>
    </source>
</evidence>
<dbReference type="AlphaFoldDB" id="A0A133V6K4"/>
<sequence length="76" mass="8536">MLVSEYYDMPIYSTNARYIGKVQEVVLDLDKGEALGLGFGRKGEKVTTVPYDSVLAVKDIILVQSRQAQKQEPSRE</sequence>
<protein>
    <recommendedName>
        <fullName evidence="1">PRC-barrel domain-containing protein</fullName>
    </recommendedName>
</protein>
<dbReference type="InterPro" id="IPR027275">
    <property type="entry name" value="PRC-brl_dom"/>
</dbReference>
<dbReference type="SUPFAM" id="SSF50346">
    <property type="entry name" value="PRC-barrel domain"/>
    <property type="match status" value="1"/>
</dbReference>
<gene>
    <name evidence="2" type="ORF">AKJ43_02615</name>
</gene>
<comment type="caution">
    <text evidence="2">The sequence shown here is derived from an EMBL/GenBank/DDBJ whole genome shotgun (WGS) entry which is preliminary data.</text>
</comment>
<name>A0A133V6K4_9EURY</name>
<accession>A0A133V6K4</accession>
<organism evidence="2 3">
    <name type="scientific">candidate division MSBL1 archaeon SCGC-AAA261D19</name>
    <dbReference type="NCBI Taxonomy" id="1698273"/>
    <lineage>
        <taxon>Archaea</taxon>
        <taxon>Methanobacteriati</taxon>
        <taxon>Methanobacteriota</taxon>
        <taxon>candidate division MSBL1</taxon>
    </lineage>
</organism>
<proteinExistence type="predicted"/>
<dbReference type="InterPro" id="IPR011033">
    <property type="entry name" value="PRC_barrel-like_sf"/>
</dbReference>
<dbReference type="PANTHER" id="PTHR38137">
    <property type="entry name" value="PRC-BARREL DOMAIN PROTEIN"/>
    <property type="match status" value="1"/>
</dbReference>